<dbReference type="EMBL" id="CAJOAZ010013998">
    <property type="protein sequence ID" value="CAF4274669.1"/>
    <property type="molecule type" value="Genomic_DNA"/>
</dbReference>
<proteinExistence type="predicted"/>
<gene>
    <name evidence="1" type="ORF">OXD698_LOCUS44708</name>
</gene>
<sequence length="71" mass="8551">RWWYPSGQMIQPLNYASHDRFYKDYSHGIRLINRMVTINGQWYDLYDVLQHKTFASLISDEGPFNATQMYT</sequence>
<comment type="caution">
    <text evidence="1">The sequence shown here is derived from an EMBL/GenBank/DDBJ whole genome shotgun (WGS) entry which is preliminary data.</text>
</comment>
<dbReference type="AlphaFoldDB" id="A0A820G501"/>
<feature type="non-terminal residue" evidence="1">
    <location>
        <position position="1"/>
    </location>
</feature>
<reference evidence="1" key="1">
    <citation type="submission" date="2021-02" db="EMBL/GenBank/DDBJ databases">
        <authorList>
            <person name="Nowell W R."/>
        </authorList>
    </citation>
    <scope>NUCLEOTIDE SEQUENCE</scope>
</reference>
<protein>
    <submittedName>
        <fullName evidence="1">Uncharacterized protein</fullName>
    </submittedName>
</protein>
<dbReference type="Proteomes" id="UP000663844">
    <property type="component" value="Unassembled WGS sequence"/>
</dbReference>
<evidence type="ECO:0000313" key="1">
    <source>
        <dbReference type="EMBL" id="CAF4274669.1"/>
    </source>
</evidence>
<name>A0A820G501_9BILA</name>
<evidence type="ECO:0000313" key="2">
    <source>
        <dbReference type="Proteomes" id="UP000663844"/>
    </source>
</evidence>
<organism evidence="1 2">
    <name type="scientific">Adineta steineri</name>
    <dbReference type="NCBI Taxonomy" id="433720"/>
    <lineage>
        <taxon>Eukaryota</taxon>
        <taxon>Metazoa</taxon>
        <taxon>Spiralia</taxon>
        <taxon>Gnathifera</taxon>
        <taxon>Rotifera</taxon>
        <taxon>Eurotatoria</taxon>
        <taxon>Bdelloidea</taxon>
        <taxon>Adinetida</taxon>
        <taxon>Adinetidae</taxon>
        <taxon>Adineta</taxon>
    </lineage>
</organism>
<accession>A0A820G501</accession>